<evidence type="ECO:0000256" key="4">
    <source>
        <dbReference type="ARBA" id="ARBA00022801"/>
    </source>
</evidence>
<dbReference type="EMBL" id="FOCF01000001">
    <property type="protein sequence ID" value="SEM59317.1"/>
    <property type="molecule type" value="Genomic_DNA"/>
</dbReference>
<protein>
    <submittedName>
        <fullName evidence="9">DNA polymerase</fullName>
    </submittedName>
</protein>
<evidence type="ECO:0000259" key="8">
    <source>
        <dbReference type="SMART" id="SM00986"/>
    </source>
</evidence>
<dbReference type="Gene3D" id="3.40.470.10">
    <property type="entry name" value="Uracil-DNA glycosylase-like domain"/>
    <property type="match status" value="1"/>
</dbReference>
<keyword evidence="5" id="KW-0408">Iron</keyword>
<keyword evidence="6" id="KW-0411">Iron-sulfur</keyword>
<dbReference type="STRING" id="1166340.SAMN05192583_0756"/>
<keyword evidence="4" id="KW-0378">Hydrolase</keyword>
<dbReference type="GO" id="GO:0046872">
    <property type="term" value="F:metal ion binding"/>
    <property type="evidence" value="ECO:0007669"/>
    <property type="project" value="UniProtKB-KW"/>
</dbReference>
<sequence length="240" mass="25726">MGVEPFTDWRADAASALEWWRDAGVDLLVDDAPRDWLAPPAVLTPALYAPAQAVTAAMPDEWQAFVTWRAGGHAPESSWRGTHVAAAGPLNARLMVLADCPDAGDGDEGRLLGGAAGRLFDRMLAAIGMTRDEVHVASVCCKRPAAGRMPRDCEDQLHDVARHHVGLVAPERLLLLGNAASRAILGMDVQPARGSLHAFNHKDRITSAVASFHPRFLLEKPAAKAEAWKDLQVLIGATGK</sequence>
<dbReference type="GO" id="GO:0097506">
    <property type="term" value="F:deaminated base DNA N-glycosylase activity"/>
    <property type="evidence" value="ECO:0007669"/>
    <property type="project" value="UniProtKB-ARBA"/>
</dbReference>
<dbReference type="GO" id="GO:0006281">
    <property type="term" value="P:DNA repair"/>
    <property type="evidence" value="ECO:0007669"/>
    <property type="project" value="UniProtKB-KW"/>
</dbReference>
<dbReference type="InterPro" id="IPR005122">
    <property type="entry name" value="Uracil-DNA_glycosylase-like"/>
</dbReference>
<proteinExistence type="predicted"/>
<accession>A0A1H7ZPG9</accession>
<evidence type="ECO:0000256" key="2">
    <source>
        <dbReference type="ARBA" id="ARBA00022723"/>
    </source>
</evidence>
<keyword evidence="10" id="KW-1185">Reference proteome</keyword>
<keyword evidence="7" id="KW-0234">DNA repair</keyword>
<feature type="domain" description="Uracil-DNA glycosylase-like" evidence="8">
    <location>
        <begin position="85"/>
        <end position="232"/>
    </location>
</feature>
<dbReference type="SUPFAM" id="SSF52141">
    <property type="entry name" value="Uracil-DNA glycosylase-like"/>
    <property type="match status" value="1"/>
</dbReference>
<dbReference type="PANTHER" id="PTHR33693:SF1">
    <property type="entry name" value="TYPE-4 URACIL-DNA GLYCOSYLASE"/>
    <property type="match status" value="1"/>
</dbReference>
<dbReference type="PANTHER" id="PTHR33693">
    <property type="entry name" value="TYPE-5 URACIL-DNA GLYCOSYLASE"/>
    <property type="match status" value="1"/>
</dbReference>
<dbReference type="RefSeq" id="WP_093664056.1">
    <property type="nucleotide sequence ID" value="NZ_FOCF01000001.1"/>
</dbReference>
<dbReference type="InterPro" id="IPR036895">
    <property type="entry name" value="Uracil-DNA_glycosylase-like_sf"/>
</dbReference>
<dbReference type="AlphaFoldDB" id="A0A1H7ZPG9"/>
<dbReference type="SMART" id="SM00986">
    <property type="entry name" value="UDG"/>
    <property type="match status" value="1"/>
</dbReference>
<evidence type="ECO:0000256" key="6">
    <source>
        <dbReference type="ARBA" id="ARBA00023014"/>
    </source>
</evidence>
<reference evidence="10" key="1">
    <citation type="submission" date="2016-10" db="EMBL/GenBank/DDBJ databases">
        <authorList>
            <person name="Varghese N."/>
            <person name="Submissions S."/>
        </authorList>
    </citation>
    <scope>NUCLEOTIDE SEQUENCE [LARGE SCALE GENOMIC DNA]</scope>
    <source>
        <strain evidence="10">S6-262</strain>
    </source>
</reference>
<dbReference type="SMART" id="SM00987">
    <property type="entry name" value="UreE_C"/>
    <property type="match status" value="1"/>
</dbReference>
<gene>
    <name evidence="9" type="ORF">SAMN05192583_0756</name>
</gene>
<evidence type="ECO:0000256" key="3">
    <source>
        <dbReference type="ARBA" id="ARBA00022763"/>
    </source>
</evidence>
<evidence type="ECO:0000256" key="5">
    <source>
        <dbReference type="ARBA" id="ARBA00023004"/>
    </source>
</evidence>
<name>A0A1H7ZPG9_9SPHN</name>
<keyword evidence="3" id="KW-0227">DNA damage</keyword>
<dbReference type="Pfam" id="PF03167">
    <property type="entry name" value="UDG"/>
    <property type="match status" value="1"/>
</dbReference>
<keyword evidence="2" id="KW-0479">Metal-binding</keyword>
<keyword evidence="1" id="KW-0004">4Fe-4S</keyword>
<evidence type="ECO:0000256" key="7">
    <source>
        <dbReference type="ARBA" id="ARBA00023204"/>
    </source>
</evidence>
<dbReference type="InterPro" id="IPR051536">
    <property type="entry name" value="UDG_Type-4/5"/>
</dbReference>
<organism evidence="9 10">
    <name type="scientific">Sphingomonas gellani</name>
    <dbReference type="NCBI Taxonomy" id="1166340"/>
    <lineage>
        <taxon>Bacteria</taxon>
        <taxon>Pseudomonadati</taxon>
        <taxon>Pseudomonadota</taxon>
        <taxon>Alphaproteobacteria</taxon>
        <taxon>Sphingomonadales</taxon>
        <taxon>Sphingomonadaceae</taxon>
        <taxon>Sphingomonas</taxon>
    </lineage>
</organism>
<dbReference type="CDD" id="cd10030">
    <property type="entry name" value="UDG-F4_TTUDGA_SPO1dp_like"/>
    <property type="match status" value="1"/>
</dbReference>
<evidence type="ECO:0000313" key="9">
    <source>
        <dbReference type="EMBL" id="SEM59317.1"/>
    </source>
</evidence>
<evidence type="ECO:0000313" key="10">
    <source>
        <dbReference type="Proteomes" id="UP000199206"/>
    </source>
</evidence>
<dbReference type="Proteomes" id="UP000199206">
    <property type="component" value="Unassembled WGS sequence"/>
</dbReference>
<dbReference type="GO" id="GO:0051539">
    <property type="term" value="F:4 iron, 4 sulfur cluster binding"/>
    <property type="evidence" value="ECO:0007669"/>
    <property type="project" value="UniProtKB-KW"/>
</dbReference>
<evidence type="ECO:0000256" key="1">
    <source>
        <dbReference type="ARBA" id="ARBA00022485"/>
    </source>
</evidence>
<dbReference type="OrthoDB" id="5290748at2"/>